<dbReference type="InterPro" id="IPR050155">
    <property type="entry name" value="HAD-like_hydrolase_sf"/>
</dbReference>
<dbReference type="InterPro" id="IPR041492">
    <property type="entry name" value="HAD_2"/>
</dbReference>
<evidence type="ECO:0000313" key="2">
    <source>
        <dbReference type="Proteomes" id="UP000318834"/>
    </source>
</evidence>
<organism evidence="1 2">
    <name type="scientific">Candidatus Segetimicrobium genomatis</name>
    <dbReference type="NCBI Taxonomy" id="2569760"/>
    <lineage>
        <taxon>Bacteria</taxon>
        <taxon>Bacillati</taxon>
        <taxon>Candidatus Sysuimicrobiota</taxon>
        <taxon>Candidatus Sysuimicrobiia</taxon>
        <taxon>Candidatus Sysuimicrobiales</taxon>
        <taxon>Candidatus Segetimicrobiaceae</taxon>
        <taxon>Candidatus Segetimicrobium</taxon>
    </lineage>
</organism>
<dbReference type="EMBL" id="VBAP01000067">
    <property type="protein sequence ID" value="TMI73744.1"/>
    <property type="molecule type" value="Genomic_DNA"/>
</dbReference>
<dbReference type="InterPro" id="IPR023198">
    <property type="entry name" value="PGP-like_dom2"/>
</dbReference>
<dbReference type="PANTHER" id="PTHR43434:SF1">
    <property type="entry name" value="PHOSPHOGLYCOLATE PHOSPHATASE"/>
    <property type="match status" value="1"/>
</dbReference>
<evidence type="ECO:0000313" key="1">
    <source>
        <dbReference type="EMBL" id="TMI73744.1"/>
    </source>
</evidence>
<gene>
    <name evidence="1" type="ORF">E6H05_09150</name>
</gene>
<dbReference type="AlphaFoldDB" id="A0A537IR16"/>
<proteinExistence type="predicted"/>
<dbReference type="Proteomes" id="UP000318834">
    <property type="component" value="Unassembled WGS sequence"/>
</dbReference>
<name>A0A537IR16_9BACT</name>
<dbReference type="InterPro" id="IPR036412">
    <property type="entry name" value="HAD-like_sf"/>
</dbReference>
<dbReference type="Gene3D" id="3.40.50.1000">
    <property type="entry name" value="HAD superfamily/HAD-like"/>
    <property type="match status" value="1"/>
</dbReference>
<dbReference type="Pfam" id="PF13419">
    <property type="entry name" value="HAD_2"/>
    <property type="match status" value="1"/>
</dbReference>
<keyword evidence="1" id="KW-0378">Hydrolase</keyword>
<dbReference type="InterPro" id="IPR006439">
    <property type="entry name" value="HAD-SF_hydro_IA"/>
</dbReference>
<dbReference type="PANTHER" id="PTHR43434">
    <property type="entry name" value="PHOSPHOGLYCOLATE PHOSPHATASE"/>
    <property type="match status" value="1"/>
</dbReference>
<dbReference type="GO" id="GO:0006281">
    <property type="term" value="P:DNA repair"/>
    <property type="evidence" value="ECO:0007669"/>
    <property type="project" value="TreeGrafter"/>
</dbReference>
<reference evidence="1 2" key="1">
    <citation type="journal article" date="2019" name="Nat. Microbiol.">
        <title>Mediterranean grassland soil C-N compound turnover is dependent on rainfall and depth, and is mediated by genomically divergent microorganisms.</title>
        <authorList>
            <person name="Diamond S."/>
            <person name="Andeer P.F."/>
            <person name="Li Z."/>
            <person name="Crits-Christoph A."/>
            <person name="Burstein D."/>
            <person name="Anantharaman K."/>
            <person name="Lane K.R."/>
            <person name="Thomas B.C."/>
            <person name="Pan C."/>
            <person name="Northen T.R."/>
            <person name="Banfield J.F."/>
        </authorList>
    </citation>
    <scope>NUCLEOTIDE SEQUENCE [LARGE SCALE GENOMIC DNA]</scope>
    <source>
        <strain evidence="1">NP_8</strain>
    </source>
</reference>
<dbReference type="Gene3D" id="1.10.150.240">
    <property type="entry name" value="Putative phosphatase, domain 2"/>
    <property type="match status" value="1"/>
</dbReference>
<accession>A0A537IR16</accession>
<dbReference type="SUPFAM" id="SSF56784">
    <property type="entry name" value="HAD-like"/>
    <property type="match status" value="1"/>
</dbReference>
<dbReference type="InterPro" id="IPR023214">
    <property type="entry name" value="HAD_sf"/>
</dbReference>
<dbReference type="GO" id="GO:0005829">
    <property type="term" value="C:cytosol"/>
    <property type="evidence" value="ECO:0007669"/>
    <property type="project" value="TreeGrafter"/>
</dbReference>
<sequence length="232" mass="25142">MPTKSFLPAWRTLLAGMLTPNEIALIFDLDNTLVMSNIDFAAVRHRLIDMLEEAGAANQPRATQMALALSELIALGAGAGPSLVGRMWDVVRQAEREGLARATLADRAGEVLSALHAQGYRLALLTNNAREMLTERLEGYGLARYLEVVATRDDVPALKPAPDGIQRILACLSTVRQAFMIGDAWIDAQAAHSAGIRFIGVGPRRDAVEARGIPIWTWVNSISELLTLDFAG</sequence>
<comment type="caution">
    <text evidence="1">The sequence shown here is derived from an EMBL/GenBank/DDBJ whole genome shotgun (WGS) entry which is preliminary data.</text>
</comment>
<dbReference type="SFLD" id="SFLDS00003">
    <property type="entry name" value="Haloacid_Dehalogenase"/>
    <property type="match status" value="1"/>
</dbReference>
<dbReference type="GO" id="GO:0008967">
    <property type="term" value="F:phosphoglycolate phosphatase activity"/>
    <property type="evidence" value="ECO:0007669"/>
    <property type="project" value="TreeGrafter"/>
</dbReference>
<dbReference type="NCBIfam" id="TIGR01549">
    <property type="entry name" value="HAD-SF-IA-v1"/>
    <property type="match status" value="1"/>
</dbReference>
<protein>
    <submittedName>
        <fullName evidence="1">HAD family hydrolase</fullName>
    </submittedName>
</protein>
<dbReference type="SFLD" id="SFLDG01129">
    <property type="entry name" value="C1.5:_HAD__Beta-PGM__Phosphata"/>
    <property type="match status" value="1"/>
</dbReference>